<comment type="similarity">
    <text evidence="2 8">Belongs to the DHHC palmitoyltransferase family.</text>
</comment>
<feature type="transmembrane region" description="Helical" evidence="8">
    <location>
        <begin position="265"/>
        <end position="298"/>
    </location>
</feature>
<feature type="compositionally biased region" description="Basic and acidic residues" evidence="9">
    <location>
        <begin position="452"/>
        <end position="466"/>
    </location>
</feature>
<evidence type="ECO:0000256" key="4">
    <source>
        <dbReference type="ARBA" id="ARBA00022692"/>
    </source>
</evidence>
<evidence type="ECO:0000256" key="3">
    <source>
        <dbReference type="ARBA" id="ARBA00022679"/>
    </source>
</evidence>
<evidence type="ECO:0000256" key="1">
    <source>
        <dbReference type="ARBA" id="ARBA00004141"/>
    </source>
</evidence>
<dbReference type="PANTHER" id="PTHR22883:SF265">
    <property type="entry name" value="PROTEIN S-ACYLTRANSFERASE 22-RELATED"/>
    <property type="match status" value="1"/>
</dbReference>
<evidence type="ECO:0000259" key="10">
    <source>
        <dbReference type="Pfam" id="PF01529"/>
    </source>
</evidence>
<feature type="transmembrane region" description="Helical" evidence="8">
    <location>
        <begin position="12"/>
        <end position="33"/>
    </location>
</feature>
<dbReference type="GO" id="GO:0016020">
    <property type="term" value="C:membrane"/>
    <property type="evidence" value="ECO:0007669"/>
    <property type="project" value="UniProtKB-SubCell"/>
</dbReference>
<dbReference type="PROSITE" id="PS50216">
    <property type="entry name" value="DHHC"/>
    <property type="match status" value="1"/>
</dbReference>
<keyword evidence="7 8" id="KW-0012">Acyltransferase</keyword>
<dbReference type="GO" id="GO:0019706">
    <property type="term" value="F:protein-cysteine S-palmitoyltransferase activity"/>
    <property type="evidence" value="ECO:0007669"/>
    <property type="project" value="UniProtKB-EC"/>
</dbReference>
<feature type="region of interest" description="Disordered" evidence="9">
    <location>
        <begin position="603"/>
        <end position="622"/>
    </location>
</feature>
<feature type="compositionally biased region" description="Polar residues" evidence="9">
    <location>
        <begin position="554"/>
        <end position="568"/>
    </location>
</feature>
<keyword evidence="6 8" id="KW-0472">Membrane</keyword>
<organism evidence="11">
    <name type="scientific">Anthurium amnicola</name>
    <dbReference type="NCBI Taxonomy" id="1678845"/>
    <lineage>
        <taxon>Eukaryota</taxon>
        <taxon>Viridiplantae</taxon>
        <taxon>Streptophyta</taxon>
        <taxon>Embryophyta</taxon>
        <taxon>Tracheophyta</taxon>
        <taxon>Spermatophyta</taxon>
        <taxon>Magnoliopsida</taxon>
        <taxon>Liliopsida</taxon>
        <taxon>Araceae</taxon>
        <taxon>Pothoideae</taxon>
        <taxon>Potheae</taxon>
        <taxon>Anthurium</taxon>
    </lineage>
</organism>
<comment type="subcellular location">
    <subcellularLocation>
        <location evidence="1">Membrane</location>
        <topology evidence="1">Multi-pass membrane protein</topology>
    </subcellularLocation>
</comment>
<feature type="transmembrane region" description="Helical" evidence="8">
    <location>
        <begin position="40"/>
        <end position="62"/>
    </location>
</feature>
<dbReference type="InterPro" id="IPR039859">
    <property type="entry name" value="PFA4/ZDH16/20/ERF2-like"/>
</dbReference>
<dbReference type="AlphaFoldDB" id="A0A1D1XQA2"/>
<dbReference type="Pfam" id="PF01529">
    <property type="entry name" value="DHHC"/>
    <property type="match status" value="1"/>
</dbReference>
<evidence type="ECO:0000256" key="5">
    <source>
        <dbReference type="ARBA" id="ARBA00022989"/>
    </source>
</evidence>
<sequence>MRRHGWQLPYHPLQVVAVAVFLALGFAFYVFFFPFVGKKLFEFVVIGLYTPLVTCVFCLYIWCAAADPGDPGVFKSKKYLNTVDNRKHTNSNISKQESALVSSMNAATAEDKTHNEAPTIDASYGKSGNELEKDNPSCFLIPVFQVLLGWCPPFSLCCQSHSREQSSEQQSEDGMFYCSLCEVQVYKYSKHCRVCDKCVDGFDHHCRWINNCVGRKNYKNFFILMVSALLLLILQWSIGVLVLIRCFLKRRQFTLDIESKLGSSFSWVPFVIVVGSCTFLAMVATLPLSQLFFFHLLLIKKGISTYDYIIALREQEQLGVGGQQSPQMSTISSLTGLSSASSFTNFHRGAWCTPPRLFLDDQFDFIPPDVGVSSDSTGKKVVIEESSGKRNPGTVKISPWTLARLNAEEVSKAAAEAKKKSRVLQPVMRREKAPVQGRVGSFGRGKGQKLPTDNRTKTNKRGRLDFPPEPLTKISTSATDSNGGDHAPETSTSLAPLQLVARNAFHTSRAMSSTGIIASSPDSSFGSPDLHPFRVSSSGAEEARGRTSFPPIGSASQKGVQLSRSTSDGYEASGGEDSDRVPSRIVHRSSNWNKLLNSSNRETADELKMSSSAGLQARVGPF</sequence>
<evidence type="ECO:0000256" key="8">
    <source>
        <dbReference type="RuleBase" id="RU079119"/>
    </source>
</evidence>
<evidence type="ECO:0000313" key="11">
    <source>
        <dbReference type="EMBL" id="JAT44580.1"/>
    </source>
</evidence>
<protein>
    <recommendedName>
        <fullName evidence="8">S-acyltransferase</fullName>
        <ecNumber evidence="8">2.3.1.225</ecNumber>
    </recommendedName>
    <alternativeName>
        <fullName evidence="8">Palmitoyltransferase</fullName>
    </alternativeName>
</protein>
<dbReference type="GO" id="GO:0005783">
    <property type="term" value="C:endoplasmic reticulum"/>
    <property type="evidence" value="ECO:0007669"/>
    <property type="project" value="TreeGrafter"/>
</dbReference>
<keyword evidence="5 8" id="KW-1133">Transmembrane helix</keyword>
<evidence type="ECO:0000256" key="2">
    <source>
        <dbReference type="ARBA" id="ARBA00008574"/>
    </source>
</evidence>
<reference evidence="11" key="1">
    <citation type="submission" date="2015-07" db="EMBL/GenBank/DDBJ databases">
        <title>Transcriptome Assembly of Anthurium amnicola.</title>
        <authorList>
            <person name="Suzuki J."/>
        </authorList>
    </citation>
    <scope>NUCLEOTIDE SEQUENCE</scope>
</reference>
<evidence type="ECO:0000256" key="6">
    <source>
        <dbReference type="ARBA" id="ARBA00023136"/>
    </source>
</evidence>
<dbReference type="GO" id="GO:0005794">
    <property type="term" value="C:Golgi apparatus"/>
    <property type="evidence" value="ECO:0007669"/>
    <property type="project" value="TreeGrafter"/>
</dbReference>
<name>A0A1D1XQA2_9ARAE</name>
<gene>
    <name evidence="11" type="primary">At1g69420_0</name>
    <name evidence="11" type="ORF">g.57197</name>
</gene>
<evidence type="ECO:0000256" key="7">
    <source>
        <dbReference type="ARBA" id="ARBA00023315"/>
    </source>
</evidence>
<dbReference type="InterPro" id="IPR001594">
    <property type="entry name" value="Palmitoyltrfase_DHHC"/>
</dbReference>
<comment type="catalytic activity">
    <reaction evidence="8">
        <text>L-cysteinyl-[protein] + hexadecanoyl-CoA = S-hexadecanoyl-L-cysteinyl-[protein] + CoA</text>
        <dbReference type="Rhea" id="RHEA:36683"/>
        <dbReference type="Rhea" id="RHEA-COMP:10131"/>
        <dbReference type="Rhea" id="RHEA-COMP:11032"/>
        <dbReference type="ChEBI" id="CHEBI:29950"/>
        <dbReference type="ChEBI" id="CHEBI:57287"/>
        <dbReference type="ChEBI" id="CHEBI:57379"/>
        <dbReference type="ChEBI" id="CHEBI:74151"/>
        <dbReference type="EC" id="2.3.1.225"/>
    </reaction>
</comment>
<proteinExistence type="inferred from homology"/>
<dbReference type="GO" id="GO:0006612">
    <property type="term" value="P:protein targeting to membrane"/>
    <property type="evidence" value="ECO:0007669"/>
    <property type="project" value="TreeGrafter"/>
</dbReference>
<keyword evidence="4 8" id="KW-0812">Transmembrane</keyword>
<feature type="compositionally biased region" description="Polar residues" evidence="9">
    <location>
        <begin position="473"/>
        <end position="482"/>
    </location>
</feature>
<feature type="region of interest" description="Disordered" evidence="9">
    <location>
        <begin position="521"/>
        <end position="585"/>
    </location>
</feature>
<feature type="domain" description="Palmitoyltransferase DHHC" evidence="10">
    <location>
        <begin position="176"/>
        <end position="309"/>
    </location>
</feature>
<keyword evidence="3 8" id="KW-0808">Transferase</keyword>
<accession>A0A1D1XQA2</accession>
<evidence type="ECO:0000256" key="9">
    <source>
        <dbReference type="SAM" id="MobiDB-lite"/>
    </source>
</evidence>
<dbReference type="PANTHER" id="PTHR22883">
    <property type="entry name" value="ZINC FINGER DHHC DOMAIN CONTAINING PROTEIN"/>
    <property type="match status" value="1"/>
</dbReference>
<feature type="region of interest" description="Disordered" evidence="9">
    <location>
        <begin position="418"/>
        <end position="495"/>
    </location>
</feature>
<comment type="domain">
    <text evidence="8">The DHHC domain is required for palmitoyltransferase activity.</text>
</comment>
<dbReference type="EMBL" id="GDJX01023356">
    <property type="protein sequence ID" value="JAT44580.1"/>
    <property type="molecule type" value="Transcribed_RNA"/>
</dbReference>
<dbReference type="EC" id="2.3.1.225" evidence="8"/>
<feature type="transmembrane region" description="Helical" evidence="8">
    <location>
        <begin position="221"/>
        <end position="244"/>
    </location>
</feature>